<keyword evidence="5 10" id="KW-0418">Kinase</keyword>
<dbReference type="Gene3D" id="2.60.200.40">
    <property type="match status" value="1"/>
</dbReference>
<dbReference type="InterPro" id="IPR045540">
    <property type="entry name" value="YegS/DAGK_C"/>
</dbReference>
<dbReference type="AlphaFoldDB" id="A0A9D2MMF4"/>
<dbReference type="EMBL" id="DWXO01000047">
    <property type="protein sequence ID" value="HJB80219.1"/>
    <property type="molecule type" value="Genomic_DNA"/>
</dbReference>
<evidence type="ECO:0000313" key="11">
    <source>
        <dbReference type="Proteomes" id="UP000823921"/>
    </source>
</evidence>
<keyword evidence="3" id="KW-0808">Transferase</keyword>
<evidence type="ECO:0000313" key="10">
    <source>
        <dbReference type="EMBL" id="HJB80219.1"/>
    </source>
</evidence>
<evidence type="ECO:0000256" key="2">
    <source>
        <dbReference type="ARBA" id="ARBA00005983"/>
    </source>
</evidence>
<dbReference type="SMART" id="SM00046">
    <property type="entry name" value="DAGKc"/>
    <property type="match status" value="1"/>
</dbReference>
<keyword evidence="8" id="KW-1208">Phospholipid metabolism</keyword>
<evidence type="ECO:0000256" key="5">
    <source>
        <dbReference type="ARBA" id="ARBA00022777"/>
    </source>
</evidence>
<comment type="similarity">
    <text evidence="2">Belongs to the diacylglycerol/lipid kinase family.</text>
</comment>
<evidence type="ECO:0000256" key="8">
    <source>
        <dbReference type="ARBA" id="ARBA00023264"/>
    </source>
</evidence>
<evidence type="ECO:0000256" key="4">
    <source>
        <dbReference type="ARBA" id="ARBA00022741"/>
    </source>
</evidence>
<dbReference type="GO" id="GO:0008654">
    <property type="term" value="P:phospholipid biosynthetic process"/>
    <property type="evidence" value="ECO:0007669"/>
    <property type="project" value="UniProtKB-KW"/>
</dbReference>
<dbReference type="GO" id="GO:0005886">
    <property type="term" value="C:plasma membrane"/>
    <property type="evidence" value="ECO:0007669"/>
    <property type="project" value="TreeGrafter"/>
</dbReference>
<dbReference type="Pfam" id="PF19279">
    <property type="entry name" value="YegS_C"/>
    <property type="match status" value="1"/>
</dbReference>
<dbReference type="InterPro" id="IPR016064">
    <property type="entry name" value="NAD/diacylglycerol_kinase_sf"/>
</dbReference>
<dbReference type="GO" id="GO:0005524">
    <property type="term" value="F:ATP binding"/>
    <property type="evidence" value="ECO:0007669"/>
    <property type="project" value="UniProtKB-KW"/>
</dbReference>
<proteinExistence type="inferred from homology"/>
<dbReference type="PROSITE" id="PS50146">
    <property type="entry name" value="DAGK"/>
    <property type="match status" value="1"/>
</dbReference>
<dbReference type="SUPFAM" id="SSF111331">
    <property type="entry name" value="NAD kinase/diacylglycerol kinase-like"/>
    <property type="match status" value="1"/>
</dbReference>
<dbReference type="InterPro" id="IPR001206">
    <property type="entry name" value="Diacylglycerol_kinase_cat_dom"/>
</dbReference>
<dbReference type="InterPro" id="IPR017438">
    <property type="entry name" value="ATP-NAD_kinase_N"/>
</dbReference>
<sequence>MKKLLFIYNLYAGKGTLRGRLAPILDALTEKWDVTVHPTRGAGDATAVARDRAGEFDRIVCSGGDGTLHEVVTGLMELSPEERPTVGYIPAGSTNDFAKNLNLPRTLEELAVVAAAGKPRPVDVGKFNDQDFLYVAAFGAFTDLSYNTPQQFKHIFGHLAYLMGVLSRLGSIKPYSMTVEHDGKVELGSYCLGFVSNTHSIAGIQANPGRPIALDDGLFEVMLVRQPKTLLQLQRILKALTNVESDDKGLVTCFRANKVRIISDQDLAWTLDGEYGGDHRVVEVTNCHQAVTIVYGA</sequence>
<comment type="caution">
    <text evidence="10">The sequence shown here is derived from an EMBL/GenBank/DDBJ whole genome shotgun (WGS) entry which is preliminary data.</text>
</comment>
<comment type="cofactor">
    <cofactor evidence="1">
        <name>Mg(2+)</name>
        <dbReference type="ChEBI" id="CHEBI:18420"/>
    </cofactor>
</comment>
<keyword evidence="4" id="KW-0547">Nucleotide-binding</keyword>
<dbReference type="Gene3D" id="3.40.50.10330">
    <property type="entry name" value="Probable inorganic polyphosphate/atp-NAD kinase, domain 1"/>
    <property type="match status" value="1"/>
</dbReference>
<keyword evidence="6" id="KW-0067">ATP-binding</keyword>
<evidence type="ECO:0000256" key="3">
    <source>
        <dbReference type="ARBA" id="ARBA00022679"/>
    </source>
</evidence>
<evidence type="ECO:0000256" key="6">
    <source>
        <dbReference type="ARBA" id="ARBA00022840"/>
    </source>
</evidence>
<keyword evidence="7" id="KW-0443">Lipid metabolism</keyword>
<evidence type="ECO:0000256" key="7">
    <source>
        <dbReference type="ARBA" id="ARBA00023209"/>
    </source>
</evidence>
<dbReference type="GO" id="GO:0004143">
    <property type="term" value="F:ATP-dependent diacylglycerol kinase activity"/>
    <property type="evidence" value="ECO:0007669"/>
    <property type="project" value="TreeGrafter"/>
</dbReference>
<dbReference type="Proteomes" id="UP000823921">
    <property type="component" value="Unassembled WGS sequence"/>
</dbReference>
<evidence type="ECO:0000256" key="1">
    <source>
        <dbReference type="ARBA" id="ARBA00001946"/>
    </source>
</evidence>
<dbReference type="InterPro" id="IPR050187">
    <property type="entry name" value="Lipid_Phosphate_FormReg"/>
</dbReference>
<dbReference type="NCBIfam" id="TIGR00147">
    <property type="entry name" value="YegS/Rv2252/BmrU family lipid kinase"/>
    <property type="match status" value="1"/>
</dbReference>
<dbReference type="PANTHER" id="PTHR12358">
    <property type="entry name" value="SPHINGOSINE KINASE"/>
    <property type="match status" value="1"/>
</dbReference>
<feature type="domain" description="DAGKc" evidence="9">
    <location>
        <begin position="1"/>
        <end position="131"/>
    </location>
</feature>
<accession>A0A9D2MMF4</accession>
<dbReference type="Pfam" id="PF00781">
    <property type="entry name" value="DAGK_cat"/>
    <property type="match status" value="1"/>
</dbReference>
<protein>
    <submittedName>
        <fullName evidence="10">YegS/Rv2252/BmrU family lipid kinase</fullName>
    </submittedName>
</protein>
<evidence type="ECO:0000259" key="9">
    <source>
        <dbReference type="PROSITE" id="PS50146"/>
    </source>
</evidence>
<reference evidence="10" key="1">
    <citation type="journal article" date="2021" name="PeerJ">
        <title>Extensive microbial diversity within the chicken gut microbiome revealed by metagenomics and culture.</title>
        <authorList>
            <person name="Gilroy R."/>
            <person name="Ravi A."/>
            <person name="Getino M."/>
            <person name="Pursley I."/>
            <person name="Horton D.L."/>
            <person name="Alikhan N.F."/>
            <person name="Baker D."/>
            <person name="Gharbi K."/>
            <person name="Hall N."/>
            <person name="Watson M."/>
            <person name="Adriaenssens E.M."/>
            <person name="Foster-Nyarko E."/>
            <person name="Jarju S."/>
            <person name="Secka A."/>
            <person name="Antonio M."/>
            <person name="Oren A."/>
            <person name="Chaudhuri R.R."/>
            <person name="La Ragione R."/>
            <person name="Hildebrand F."/>
            <person name="Pallen M.J."/>
        </authorList>
    </citation>
    <scope>NUCLEOTIDE SEQUENCE</scope>
    <source>
        <strain evidence="10">CHK192-8294</strain>
    </source>
</reference>
<gene>
    <name evidence="10" type="ORF">H9712_04490</name>
</gene>
<keyword evidence="7" id="KW-0444">Lipid biosynthesis</keyword>
<reference evidence="10" key="2">
    <citation type="submission" date="2021-04" db="EMBL/GenBank/DDBJ databases">
        <authorList>
            <person name="Gilroy R."/>
        </authorList>
    </citation>
    <scope>NUCLEOTIDE SEQUENCE</scope>
    <source>
        <strain evidence="10">CHK192-8294</strain>
    </source>
</reference>
<name>A0A9D2MMF4_9FIRM</name>
<keyword evidence="7" id="KW-0594">Phospholipid biosynthesis</keyword>
<dbReference type="PANTHER" id="PTHR12358:SF107">
    <property type="entry name" value="LIPID KINASE BMRU-RELATED"/>
    <property type="match status" value="1"/>
</dbReference>
<dbReference type="InterPro" id="IPR005218">
    <property type="entry name" value="Diacylglycerol/lipid_kinase"/>
</dbReference>
<organism evidence="10 11">
    <name type="scientific">Candidatus Flavonifractor intestinigallinarum</name>
    <dbReference type="NCBI Taxonomy" id="2838586"/>
    <lineage>
        <taxon>Bacteria</taxon>
        <taxon>Bacillati</taxon>
        <taxon>Bacillota</taxon>
        <taxon>Clostridia</taxon>
        <taxon>Eubacteriales</taxon>
        <taxon>Oscillospiraceae</taxon>
        <taxon>Flavonifractor</taxon>
    </lineage>
</organism>